<evidence type="ECO:0000313" key="2">
    <source>
        <dbReference type="EMBL" id="MFG3818130.1"/>
    </source>
</evidence>
<sequence length="223" mass="26646">MPESFLEEFGQKDAGTRRFLLNALTLFAAISPEQQHQAINDLIQFEIIILSDRSREFLRRRVQGLLKRFYLQKNLGENDIREYYYRYYILTGTIPERLTPDYLNFLMKFIVGIELIIMIFCMSFMEQQRFFELQGKYSTQALLFYHYIRPIRDKLVRERVVTRDPSGNHYYRRPSLDHSEVMDFVFDVFDLDRIVALGEYAEKLAFERDYIHSGPDELESDGS</sequence>
<name>A0ABW7CAE5_9CYAN</name>
<dbReference type="Proteomes" id="UP001604335">
    <property type="component" value="Unassembled WGS sequence"/>
</dbReference>
<evidence type="ECO:0000256" key="1">
    <source>
        <dbReference type="SAM" id="Phobius"/>
    </source>
</evidence>
<evidence type="ECO:0000313" key="3">
    <source>
        <dbReference type="Proteomes" id="UP001604335"/>
    </source>
</evidence>
<dbReference type="RefSeq" id="WP_199309216.1">
    <property type="nucleotide sequence ID" value="NZ_JAZAQF010000059.1"/>
</dbReference>
<organism evidence="2 3">
    <name type="scientific">Limnothrix redekei LRLZ20PSL1</name>
    <dbReference type="NCBI Taxonomy" id="3112953"/>
    <lineage>
        <taxon>Bacteria</taxon>
        <taxon>Bacillati</taxon>
        <taxon>Cyanobacteriota</taxon>
        <taxon>Cyanophyceae</taxon>
        <taxon>Pseudanabaenales</taxon>
        <taxon>Pseudanabaenaceae</taxon>
        <taxon>Limnothrix</taxon>
    </lineage>
</organism>
<keyword evidence="3" id="KW-1185">Reference proteome</keyword>
<reference evidence="3" key="1">
    <citation type="journal article" date="2024" name="Algal Res.">
        <title>Biochemical, toxicological and genomic investigation of a high-biomass producing Limnothrix strain isolated from Italian shallow drinking water reservoir.</title>
        <authorList>
            <person name="Simonazzi M."/>
            <person name="Shishido T.K."/>
            <person name="Delbaje E."/>
            <person name="Wahlsten M."/>
            <person name="Fewer D.P."/>
            <person name="Sivonen K."/>
            <person name="Pezzolesi L."/>
            <person name="Pistocchi R."/>
        </authorList>
    </citation>
    <scope>NUCLEOTIDE SEQUENCE [LARGE SCALE GENOMIC DNA]</scope>
    <source>
        <strain evidence="3">LRLZ20PSL1</strain>
    </source>
</reference>
<accession>A0ABW7CAE5</accession>
<gene>
    <name evidence="2" type="ORF">VPK24_10830</name>
</gene>
<keyword evidence="1" id="KW-0812">Transmembrane</keyword>
<keyword evidence="1" id="KW-1133">Transmembrane helix</keyword>
<proteinExistence type="predicted"/>
<comment type="caution">
    <text evidence="2">The sequence shown here is derived from an EMBL/GenBank/DDBJ whole genome shotgun (WGS) entry which is preliminary data.</text>
</comment>
<protein>
    <submittedName>
        <fullName evidence="2">Uncharacterized protein</fullName>
    </submittedName>
</protein>
<keyword evidence="1" id="KW-0472">Membrane</keyword>
<feature type="transmembrane region" description="Helical" evidence="1">
    <location>
        <begin position="105"/>
        <end position="125"/>
    </location>
</feature>
<dbReference type="EMBL" id="JAZAQF010000059">
    <property type="protein sequence ID" value="MFG3818130.1"/>
    <property type="molecule type" value="Genomic_DNA"/>
</dbReference>